<evidence type="ECO:0000313" key="2">
    <source>
        <dbReference type="EnsemblMetazoa" id="XP_019858155.1"/>
    </source>
</evidence>
<feature type="region of interest" description="Disordered" evidence="1">
    <location>
        <begin position="214"/>
        <end position="236"/>
    </location>
</feature>
<name>A0AAN0JMD3_AMPQE</name>
<feature type="compositionally biased region" description="Acidic residues" evidence="1">
    <location>
        <begin position="83"/>
        <end position="92"/>
    </location>
</feature>
<evidence type="ECO:0000313" key="3">
    <source>
        <dbReference type="Proteomes" id="UP000007879"/>
    </source>
</evidence>
<dbReference type="RefSeq" id="XP_019858155.1">
    <property type="nucleotide sequence ID" value="XM_020002596.1"/>
</dbReference>
<feature type="compositionally biased region" description="Basic and acidic residues" evidence="1">
    <location>
        <begin position="227"/>
        <end position="236"/>
    </location>
</feature>
<dbReference type="Proteomes" id="UP000007879">
    <property type="component" value="Unassembled WGS sequence"/>
</dbReference>
<feature type="compositionally biased region" description="Basic and acidic residues" evidence="1">
    <location>
        <begin position="105"/>
        <end position="158"/>
    </location>
</feature>
<dbReference type="KEGG" id="aqu:109586416"/>
<proteinExistence type="predicted"/>
<protein>
    <recommendedName>
        <fullName evidence="4">BEN domain-containing protein</fullName>
    </recommendedName>
</protein>
<reference evidence="3" key="1">
    <citation type="journal article" date="2010" name="Nature">
        <title>The Amphimedon queenslandica genome and the evolution of animal complexity.</title>
        <authorList>
            <person name="Srivastava M."/>
            <person name="Simakov O."/>
            <person name="Chapman J."/>
            <person name="Fahey B."/>
            <person name="Gauthier M.E."/>
            <person name="Mitros T."/>
            <person name="Richards G.S."/>
            <person name="Conaco C."/>
            <person name="Dacre M."/>
            <person name="Hellsten U."/>
            <person name="Larroux C."/>
            <person name="Putnam N.H."/>
            <person name="Stanke M."/>
            <person name="Adamska M."/>
            <person name="Darling A."/>
            <person name="Degnan S.M."/>
            <person name="Oakley T.H."/>
            <person name="Plachetzki D.C."/>
            <person name="Zhai Y."/>
            <person name="Adamski M."/>
            <person name="Calcino A."/>
            <person name="Cummins S.F."/>
            <person name="Goodstein D.M."/>
            <person name="Harris C."/>
            <person name="Jackson D.J."/>
            <person name="Leys S.P."/>
            <person name="Shu S."/>
            <person name="Woodcroft B.J."/>
            <person name="Vervoort M."/>
            <person name="Kosik K.S."/>
            <person name="Manning G."/>
            <person name="Degnan B.M."/>
            <person name="Rokhsar D.S."/>
        </authorList>
    </citation>
    <scope>NUCLEOTIDE SEQUENCE [LARGE SCALE GENOMIC DNA]</scope>
</reference>
<feature type="compositionally biased region" description="Basic and acidic residues" evidence="1">
    <location>
        <begin position="176"/>
        <end position="192"/>
    </location>
</feature>
<dbReference type="EnsemblMetazoa" id="XM_020002596.1">
    <property type="protein sequence ID" value="XP_019858155.1"/>
    <property type="gene ID" value="LOC109586416"/>
</dbReference>
<dbReference type="GeneID" id="109586416"/>
<organism evidence="2 3">
    <name type="scientific">Amphimedon queenslandica</name>
    <name type="common">Sponge</name>
    <dbReference type="NCBI Taxonomy" id="400682"/>
    <lineage>
        <taxon>Eukaryota</taxon>
        <taxon>Metazoa</taxon>
        <taxon>Porifera</taxon>
        <taxon>Demospongiae</taxon>
        <taxon>Heteroscleromorpha</taxon>
        <taxon>Haplosclerida</taxon>
        <taxon>Niphatidae</taxon>
        <taxon>Amphimedon</taxon>
    </lineage>
</organism>
<reference evidence="2" key="2">
    <citation type="submission" date="2024-06" db="UniProtKB">
        <authorList>
            <consortium name="EnsemblMetazoa"/>
        </authorList>
    </citation>
    <scope>IDENTIFICATION</scope>
</reference>
<keyword evidence="3" id="KW-1185">Reference proteome</keyword>
<accession>A0AAN0JMD3</accession>
<sequence length="522" mass="58458">MLRSILKDSATKDDKRFVLVHFPSDNTTSIVKIGCVIPIEDSVVIGAQCRVKERRKVYEGKILGIGDDMNELVAIENAFLESDSEEDNEELGEVNGNEDAGNSKVQEKKDAGSGIVHEKEDAGNGKVQVKEDAGNSKVQVKEDAGNSKVQEKEDAVKEKSKKRKAQNHSNQGNKKQKVDKNKETKQKNEKPKGSIIVIDYNEPENDASTATSTLAINESGSEDCITEGDKAKTDTDHKDNDSVFLELNIQLDLFETRLNAMEQSLSDIVQRVSQLENGKGPPHTQSPILVDRRNSLPQQYSTPYYSSQHVKQHNYQYQHMQASYLPKQQDTSDFFALSDEEEDDPPPLPEPVQPASNAYSMPPYPILPYQPAQYLQPKQLVHAYEEDSVSPNSQVSKCFPILGKTKKGQQVSLSSMEINKENLCCHDIVIKKNIHLHKEAHVGKLAVKLAKECFFGEDILKKCTVMGCRNIPALPLKELNDLKQVIFKLFPSFWQNPAGFETEIWSQCVNSIGQLCKRLRSS</sequence>
<evidence type="ECO:0000256" key="1">
    <source>
        <dbReference type="SAM" id="MobiDB-lite"/>
    </source>
</evidence>
<feature type="region of interest" description="Disordered" evidence="1">
    <location>
        <begin position="83"/>
        <end position="195"/>
    </location>
</feature>
<dbReference type="AlphaFoldDB" id="A0AAN0JMD3"/>
<evidence type="ECO:0008006" key="4">
    <source>
        <dbReference type="Google" id="ProtNLM"/>
    </source>
</evidence>